<reference evidence="2 3" key="1">
    <citation type="submission" date="2020-05" db="EMBL/GenBank/DDBJ databases">
        <title>Parvularcula mediterraneae sp. nov., isolated from polypropylene straw from shallow seawater of the seashore of Laganas in Zakynthos island, Greece.</title>
        <authorList>
            <person name="Szabo I."/>
            <person name="Al-Omari J."/>
            <person name="Rado J."/>
            <person name="Szerdahelyi G.S."/>
        </authorList>
    </citation>
    <scope>NUCLEOTIDE SEQUENCE [LARGE SCALE GENOMIC DNA]</scope>
    <source>
        <strain evidence="2 3">ZS-1/3</strain>
    </source>
</reference>
<protein>
    <recommendedName>
        <fullName evidence="4">Outer membrane protein beta-barrel domain-containing protein</fullName>
    </recommendedName>
</protein>
<accession>A0A7Y3RJE7</accession>
<dbReference type="Proteomes" id="UP000536835">
    <property type="component" value="Unassembled WGS sequence"/>
</dbReference>
<evidence type="ECO:0000313" key="3">
    <source>
        <dbReference type="Proteomes" id="UP000536835"/>
    </source>
</evidence>
<gene>
    <name evidence="2" type="ORF">HK107_02130</name>
</gene>
<dbReference type="SUPFAM" id="SSF56925">
    <property type="entry name" value="OMPA-like"/>
    <property type="match status" value="1"/>
</dbReference>
<dbReference type="EMBL" id="JABFCX010000002">
    <property type="protein sequence ID" value="NNU15121.1"/>
    <property type="molecule type" value="Genomic_DNA"/>
</dbReference>
<feature type="signal peptide" evidence="1">
    <location>
        <begin position="1"/>
        <end position="20"/>
    </location>
</feature>
<evidence type="ECO:0008006" key="4">
    <source>
        <dbReference type="Google" id="ProtNLM"/>
    </source>
</evidence>
<keyword evidence="3" id="KW-1185">Reference proteome</keyword>
<feature type="chain" id="PRO_5031325224" description="Outer membrane protein beta-barrel domain-containing protein" evidence="1">
    <location>
        <begin position="21"/>
        <end position="187"/>
    </location>
</feature>
<comment type="caution">
    <text evidence="2">The sequence shown here is derived from an EMBL/GenBank/DDBJ whole genome shotgun (WGS) entry which is preliminary data.</text>
</comment>
<dbReference type="AlphaFoldDB" id="A0A7Y3RJE7"/>
<dbReference type="Gene3D" id="2.40.160.20">
    <property type="match status" value="1"/>
</dbReference>
<organism evidence="2 3">
    <name type="scientific">Parvularcula mediterranea</name>
    <dbReference type="NCBI Taxonomy" id="2732508"/>
    <lineage>
        <taxon>Bacteria</taxon>
        <taxon>Pseudomonadati</taxon>
        <taxon>Pseudomonadota</taxon>
        <taxon>Alphaproteobacteria</taxon>
        <taxon>Parvularculales</taxon>
        <taxon>Parvularculaceae</taxon>
        <taxon>Parvularcula</taxon>
    </lineage>
</organism>
<keyword evidence="1" id="KW-0732">Signal</keyword>
<sequence>MKNLIALAAAGVSLVGIASAQGYFGAHLGVSSVTDANLSIEGEGIGEVIYDDGVNFGLLGGFQFSKFFAGELEIVGATNDSEFFVGDEDYSVTSFFANAVVSTPVDQRIIVWGGAGAGFASNNIEDGGNGFATQLKVGADLQVVGPHYVSLQAGWVNTDGFRQTQDGTEFEVGYGNESISLGYRFRY</sequence>
<dbReference type="InterPro" id="IPR011250">
    <property type="entry name" value="OMP/PagP_B-barrel"/>
</dbReference>
<evidence type="ECO:0000256" key="1">
    <source>
        <dbReference type="SAM" id="SignalP"/>
    </source>
</evidence>
<proteinExistence type="predicted"/>
<dbReference type="RefSeq" id="WP_173196338.1">
    <property type="nucleotide sequence ID" value="NZ_JABFCX010000002.1"/>
</dbReference>
<evidence type="ECO:0000313" key="2">
    <source>
        <dbReference type="EMBL" id="NNU15121.1"/>
    </source>
</evidence>
<name>A0A7Y3RJE7_9PROT</name>